<accession>A0A2J6Q0K1</accession>
<evidence type="ECO:0000313" key="2">
    <source>
        <dbReference type="Proteomes" id="UP000235672"/>
    </source>
</evidence>
<evidence type="ECO:0000313" key="1">
    <source>
        <dbReference type="EMBL" id="PMD19706.1"/>
    </source>
</evidence>
<dbReference type="Gene3D" id="3.30.160.60">
    <property type="entry name" value="Classic Zinc Finger"/>
    <property type="match status" value="1"/>
</dbReference>
<dbReference type="STRING" id="1745343.A0A2J6Q0K1"/>
<dbReference type="EMBL" id="KZ613488">
    <property type="protein sequence ID" value="PMD19706.1"/>
    <property type="molecule type" value="Genomic_DNA"/>
</dbReference>
<name>A0A2J6Q0K1_9HELO</name>
<dbReference type="AlphaFoldDB" id="A0A2J6Q0K1"/>
<reference evidence="1 2" key="1">
    <citation type="submission" date="2016-05" db="EMBL/GenBank/DDBJ databases">
        <title>A degradative enzymes factory behind the ericoid mycorrhizal symbiosis.</title>
        <authorList>
            <consortium name="DOE Joint Genome Institute"/>
            <person name="Martino E."/>
            <person name="Morin E."/>
            <person name="Grelet G."/>
            <person name="Kuo A."/>
            <person name="Kohler A."/>
            <person name="Daghino S."/>
            <person name="Barry K."/>
            <person name="Choi C."/>
            <person name="Cichocki N."/>
            <person name="Clum A."/>
            <person name="Copeland A."/>
            <person name="Hainaut M."/>
            <person name="Haridas S."/>
            <person name="Labutti K."/>
            <person name="Lindquist E."/>
            <person name="Lipzen A."/>
            <person name="Khouja H.-R."/>
            <person name="Murat C."/>
            <person name="Ohm R."/>
            <person name="Olson A."/>
            <person name="Spatafora J."/>
            <person name="Veneault-Fourrey C."/>
            <person name="Henrissat B."/>
            <person name="Grigoriev I."/>
            <person name="Martin F."/>
            <person name="Perotto S."/>
        </authorList>
    </citation>
    <scope>NUCLEOTIDE SEQUENCE [LARGE SCALE GENOMIC DNA]</scope>
    <source>
        <strain evidence="1 2">UAMH 7357</strain>
    </source>
</reference>
<sequence>MSLSHMAFWVTKWKYVVHECNSTFQNKTLLDLHAKQSFHAPFAYRYSKTFSRQDCLARHLQKFNLTASFPCPYCEKHDGKKAFKRRDHLTQHLRGHQRMERETLTSTQSGRARSVILNEYKQKGIN</sequence>
<protein>
    <submittedName>
        <fullName evidence="1">Uncharacterized protein</fullName>
    </submittedName>
</protein>
<dbReference type="Proteomes" id="UP000235672">
    <property type="component" value="Unassembled WGS sequence"/>
</dbReference>
<keyword evidence="2" id="KW-1185">Reference proteome</keyword>
<proteinExistence type="predicted"/>
<dbReference type="OrthoDB" id="2687452at2759"/>
<organism evidence="1 2">
    <name type="scientific">Hyaloscypha hepaticicola</name>
    <dbReference type="NCBI Taxonomy" id="2082293"/>
    <lineage>
        <taxon>Eukaryota</taxon>
        <taxon>Fungi</taxon>
        <taxon>Dikarya</taxon>
        <taxon>Ascomycota</taxon>
        <taxon>Pezizomycotina</taxon>
        <taxon>Leotiomycetes</taxon>
        <taxon>Helotiales</taxon>
        <taxon>Hyaloscyphaceae</taxon>
        <taxon>Hyaloscypha</taxon>
    </lineage>
</organism>
<gene>
    <name evidence="1" type="ORF">NA56DRAFT_705416</name>
</gene>